<evidence type="ECO:0000313" key="7">
    <source>
        <dbReference type="EMBL" id="TIC62206.1"/>
    </source>
</evidence>
<dbReference type="Gene3D" id="3.40.50.300">
    <property type="entry name" value="P-loop containing nucleotide triphosphate hydrolases"/>
    <property type="match status" value="1"/>
</dbReference>
<evidence type="ECO:0000259" key="3">
    <source>
        <dbReference type="Pfam" id="PF00005"/>
    </source>
</evidence>
<dbReference type="SUPFAM" id="SSF52540">
    <property type="entry name" value="P-loop containing nucleoside triphosphate hydrolases"/>
    <property type="match status" value="1"/>
</dbReference>
<name>A0A4T0RPL1_9BASI</name>
<feature type="domain" description="ABC transporter" evidence="3">
    <location>
        <begin position="23"/>
        <end position="86"/>
    </location>
</feature>
<comment type="caution">
    <text evidence="7">The sequence shown here is derived from an EMBL/GenBank/DDBJ whole genome shotgun (WGS) entry which is preliminary data.</text>
</comment>
<dbReference type="GO" id="GO:0016887">
    <property type="term" value="F:ATP hydrolysis activity"/>
    <property type="evidence" value="ECO:0007669"/>
    <property type="project" value="InterPro"/>
</dbReference>
<gene>
    <name evidence="7" type="ORF">E3Q01_04076</name>
    <name evidence="8" type="ORF">E3Q02_02561</name>
    <name evidence="6" type="ORF">E3Q03_04046</name>
    <name evidence="5" type="ORF">E3Q17_02357</name>
    <name evidence="4" type="ORF">E3Q22_02576</name>
</gene>
<dbReference type="EMBL" id="SPRH01000025">
    <property type="protein sequence ID" value="TIC00021.1"/>
    <property type="molecule type" value="Genomic_DNA"/>
</dbReference>
<evidence type="ECO:0000313" key="10">
    <source>
        <dbReference type="Proteomes" id="UP000307169"/>
    </source>
</evidence>
<evidence type="ECO:0000313" key="9">
    <source>
        <dbReference type="Proteomes" id="UP000305362"/>
    </source>
</evidence>
<dbReference type="Proteomes" id="UP000307169">
    <property type="component" value="Unassembled WGS sequence"/>
</dbReference>
<dbReference type="InterPro" id="IPR003439">
    <property type="entry name" value="ABC_transporter-like_ATP-bd"/>
</dbReference>
<evidence type="ECO:0000313" key="5">
    <source>
        <dbReference type="EMBL" id="TIC00021.1"/>
    </source>
</evidence>
<evidence type="ECO:0000313" key="6">
    <source>
        <dbReference type="EMBL" id="TIC59079.1"/>
    </source>
</evidence>
<dbReference type="Proteomes" id="UP000310708">
    <property type="component" value="Unassembled WGS sequence"/>
</dbReference>
<dbReference type="EMBL" id="SPRX01000075">
    <property type="protein sequence ID" value="TIC62206.1"/>
    <property type="molecule type" value="Genomic_DNA"/>
</dbReference>
<sequence>MKTPAISVRDLNFSFNQIDDNALKNINLDIEQGSRCLLVGANGEKAGKSTLLRILAGKRLTKGYVKVHDRDVFKNPPASRAISKQTRESHILVQNGRYHGIQ</sequence>
<dbReference type="GO" id="GO:0005524">
    <property type="term" value="F:ATP binding"/>
    <property type="evidence" value="ECO:0007669"/>
    <property type="project" value="UniProtKB-KW"/>
</dbReference>
<dbReference type="EMBL" id="SPRV01000072">
    <property type="protein sequence ID" value="TIC59079.1"/>
    <property type="molecule type" value="Genomic_DNA"/>
</dbReference>
<keyword evidence="2" id="KW-0067">ATP-binding</keyword>
<dbReference type="EMBL" id="SPRW01000027">
    <property type="protein sequence ID" value="TIC64517.1"/>
    <property type="molecule type" value="Genomic_DNA"/>
</dbReference>
<protein>
    <recommendedName>
        <fullName evidence="3">ABC transporter domain-containing protein</fullName>
    </recommendedName>
</protein>
<evidence type="ECO:0000313" key="8">
    <source>
        <dbReference type="EMBL" id="TIC64517.1"/>
    </source>
</evidence>
<proteinExistence type="predicted"/>
<accession>A0A4T0RPL1</accession>
<evidence type="ECO:0000313" key="12">
    <source>
        <dbReference type="Proteomes" id="UP000310685"/>
    </source>
</evidence>
<evidence type="ECO:0000256" key="1">
    <source>
        <dbReference type="ARBA" id="ARBA00022741"/>
    </source>
</evidence>
<evidence type="ECO:0000313" key="4">
    <source>
        <dbReference type="EMBL" id="TIB78437.1"/>
    </source>
</evidence>
<dbReference type="Proteomes" id="UP000305362">
    <property type="component" value="Unassembled WGS sequence"/>
</dbReference>
<evidence type="ECO:0000313" key="11">
    <source>
        <dbReference type="Proteomes" id="UP000309601"/>
    </source>
</evidence>
<dbReference type="Pfam" id="PF00005">
    <property type="entry name" value="ABC_tran"/>
    <property type="match status" value="1"/>
</dbReference>
<dbReference type="OrthoDB" id="6512918at2759"/>
<dbReference type="InterPro" id="IPR027417">
    <property type="entry name" value="P-loop_NTPase"/>
</dbReference>
<organism evidence="7 13">
    <name type="scientific">Wallemia mellicola</name>
    <dbReference type="NCBI Taxonomy" id="1708541"/>
    <lineage>
        <taxon>Eukaryota</taxon>
        <taxon>Fungi</taxon>
        <taxon>Dikarya</taxon>
        <taxon>Basidiomycota</taxon>
        <taxon>Wallemiomycotina</taxon>
        <taxon>Wallemiomycetes</taxon>
        <taxon>Wallemiales</taxon>
        <taxon>Wallemiaceae</taxon>
        <taxon>Wallemia</taxon>
    </lineage>
</organism>
<dbReference type="Proteomes" id="UP000310685">
    <property type="component" value="Unassembled WGS sequence"/>
</dbReference>
<dbReference type="PANTHER" id="PTHR43158:SF2">
    <property type="entry name" value="SKFA PEPTIDE EXPORT ATP-BINDING PROTEIN SKFE"/>
    <property type="match status" value="1"/>
</dbReference>
<keyword evidence="1" id="KW-0547">Nucleotide-binding</keyword>
<dbReference type="EMBL" id="SPRC01000026">
    <property type="protein sequence ID" value="TIB78437.1"/>
    <property type="molecule type" value="Genomic_DNA"/>
</dbReference>
<evidence type="ECO:0000256" key="2">
    <source>
        <dbReference type="ARBA" id="ARBA00022840"/>
    </source>
</evidence>
<evidence type="ECO:0000313" key="13">
    <source>
        <dbReference type="Proteomes" id="UP000310708"/>
    </source>
</evidence>
<reference evidence="9 10" key="1">
    <citation type="submission" date="2019-03" db="EMBL/GenBank/DDBJ databases">
        <title>Sequencing 25 genomes of Wallemia mellicola.</title>
        <authorList>
            <person name="Gostincar C."/>
        </authorList>
    </citation>
    <scope>NUCLEOTIDE SEQUENCE [LARGE SCALE GENOMIC DNA]</scope>
    <source>
        <strain evidence="5 10">EXF-1262</strain>
        <strain evidence="8 11">EXF-1274</strain>
        <strain evidence="6 9">EXF-1277</strain>
        <strain evidence="4 12">EXF-6152</strain>
        <strain evidence="7 13">EXF-757</strain>
    </source>
</reference>
<dbReference type="PANTHER" id="PTHR43158">
    <property type="entry name" value="SKFA PEPTIDE EXPORT ATP-BINDING PROTEIN SKFE"/>
    <property type="match status" value="1"/>
</dbReference>
<dbReference type="AlphaFoldDB" id="A0A4T0RPL1"/>
<dbReference type="Proteomes" id="UP000309601">
    <property type="component" value="Unassembled WGS sequence"/>
</dbReference>